<dbReference type="Gene3D" id="1.20.1250.20">
    <property type="entry name" value="MFS general substrate transporter like domains"/>
    <property type="match status" value="1"/>
</dbReference>
<feature type="transmembrane region" description="Helical" evidence="7">
    <location>
        <begin position="142"/>
        <end position="168"/>
    </location>
</feature>
<evidence type="ECO:0000256" key="4">
    <source>
        <dbReference type="ARBA" id="ARBA00022692"/>
    </source>
</evidence>
<keyword evidence="5 7" id="KW-1133">Transmembrane helix</keyword>
<protein>
    <submittedName>
        <fullName evidence="9">Sugar phosphate permease</fullName>
    </submittedName>
</protein>
<feature type="transmembrane region" description="Helical" evidence="7">
    <location>
        <begin position="228"/>
        <end position="246"/>
    </location>
</feature>
<feature type="transmembrane region" description="Helical" evidence="7">
    <location>
        <begin position="20"/>
        <end position="37"/>
    </location>
</feature>
<feature type="transmembrane region" description="Helical" evidence="7">
    <location>
        <begin position="57"/>
        <end position="78"/>
    </location>
</feature>
<dbReference type="GO" id="GO:0005886">
    <property type="term" value="C:plasma membrane"/>
    <property type="evidence" value="ECO:0007669"/>
    <property type="project" value="UniProtKB-SubCell"/>
</dbReference>
<dbReference type="GO" id="GO:0022857">
    <property type="term" value="F:transmembrane transporter activity"/>
    <property type="evidence" value="ECO:0007669"/>
    <property type="project" value="InterPro"/>
</dbReference>
<evidence type="ECO:0000256" key="5">
    <source>
        <dbReference type="ARBA" id="ARBA00022989"/>
    </source>
</evidence>
<dbReference type="STRING" id="1528.SAMN04488579_10876"/>
<dbReference type="RefSeq" id="WP_090244670.1">
    <property type="nucleotide sequence ID" value="NZ_FNOU01000008.1"/>
</dbReference>
<feature type="transmembrane region" description="Helical" evidence="7">
    <location>
        <begin position="180"/>
        <end position="200"/>
    </location>
</feature>
<evidence type="ECO:0000313" key="9">
    <source>
        <dbReference type="EMBL" id="SDX83030.1"/>
    </source>
</evidence>
<dbReference type="PANTHER" id="PTHR23517">
    <property type="entry name" value="RESISTANCE PROTEIN MDTM, PUTATIVE-RELATED-RELATED"/>
    <property type="match status" value="1"/>
</dbReference>
<dbReference type="InterPro" id="IPR036259">
    <property type="entry name" value="MFS_trans_sf"/>
</dbReference>
<dbReference type="SUPFAM" id="SSF103473">
    <property type="entry name" value="MFS general substrate transporter"/>
    <property type="match status" value="1"/>
</dbReference>
<evidence type="ECO:0000259" key="8">
    <source>
        <dbReference type="PROSITE" id="PS50850"/>
    </source>
</evidence>
<dbReference type="InterPro" id="IPR020846">
    <property type="entry name" value="MFS_dom"/>
</dbReference>
<keyword evidence="3" id="KW-1003">Cell membrane</keyword>
<accession>A0A1H3EWL7</accession>
<dbReference type="EMBL" id="FNOU01000008">
    <property type="protein sequence ID" value="SDX83030.1"/>
    <property type="molecule type" value="Genomic_DNA"/>
</dbReference>
<dbReference type="AlphaFoldDB" id="A0A1H3EWL7"/>
<dbReference type="InterPro" id="IPR011701">
    <property type="entry name" value="MFS"/>
</dbReference>
<evidence type="ECO:0000256" key="6">
    <source>
        <dbReference type="ARBA" id="ARBA00023136"/>
    </source>
</evidence>
<keyword evidence="6 7" id="KW-0472">Membrane</keyword>
<organism evidence="9 10">
    <name type="scientific">Eubacterium barkeri</name>
    <name type="common">Clostridium barkeri</name>
    <dbReference type="NCBI Taxonomy" id="1528"/>
    <lineage>
        <taxon>Bacteria</taxon>
        <taxon>Bacillati</taxon>
        <taxon>Bacillota</taxon>
        <taxon>Clostridia</taxon>
        <taxon>Eubacteriales</taxon>
        <taxon>Eubacteriaceae</taxon>
        <taxon>Eubacterium</taxon>
    </lineage>
</organism>
<dbReference type="Pfam" id="PF07690">
    <property type="entry name" value="MFS_1"/>
    <property type="match status" value="1"/>
</dbReference>
<feature type="transmembrane region" description="Helical" evidence="7">
    <location>
        <begin position="258"/>
        <end position="284"/>
    </location>
</feature>
<evidence type="ECO:0000256" key="7">
    <source>
        <dbReference type="SAM" id="Phobius"/>
    </source>
</evidence>
<dbReference type="OrthoDB" id="9773404at2"/>
<dbReference type="InterPro" id="IPR050171">
    <property type="entry name" value="MFS_Transporters"/>
</dbReference>
<proteinExistence type="predicted"/>
<feature type="transmembrane region" description="Helical" evidence="7">
    <location>
        <begin position="296"/>
        <end position="314"/>
    </location>
</feature>
<evidence type="ECO:0000256" key="3">
    <source>
        <dbReference type="ARBA" id="ARBA00022475"/>
    </source>
</evidence>
<keyword evidence="4 7" id="KW-0812">Transmembrane</keyword>
<keyword evidence="10" id="KW-1185">Reference proteome</keyword>
<feature type="transmembrane region" description="Helical" evidence="7">
    <location>
        <begin position="109"/>
        <end position="130"/>
    </location>
</feature>
<evidence type="ECO:0000256" key="2">
    <source>
        <dbReference type="ARBA" id="ARBA00022448"/>
    </source>
</evidence>
<feature type="domain" description="Major facilitator superfamily (MFS) profile" evidence="8">
    <location>
        <begin position="13"/>
        <end position="416"/>
    </location>
</feature>
<dbReference type="CDD" id="cd06174">
    <property type="entry name" value="MFS"/>
    <property type="match status" value="1"/>
</dbReference>
<evidence type="ECO:0000313" key="10">
    <source>
        <dbReference type="Proteomes" id="UP000199652"/>
    </source>
</evidence>
<feature type="transmembrane region" description="Helical" evidence="7">
    <location>
        <begin position="320"/>
        <end position="339"/>
    </location>
</feature>
<keyword evidence="2" id="KW-0813">Transport</keyword>
<comment type="subcellular location">
    <subcellularLocation>
        <location evidence="1">Cell membrane</location>
        <topology evidence="1">Multi-pass membrane protein</topology>
    </subcellularLocation>
</comment>
<feature type="transmembrane region" description="Helical" evidence="7">
    <location>
        <begin position="389"/>
        <end position="412"/>
    </location>
</feature>
<evidence type="ECO:0000256" key="1">
    <source>
        <dbReference type="ARBA" id="ARBA00004651"/>
    </source>
</evidence>
<dbReference type="PROSITE" id="PS50850">
    <property type="entry name" value="MFS"/>
    <property type="match status" value="1"/>
</dbReference>
<feature type="transmembrane region" description="Helical" evidence="7">
    <location>
        <begin position="351"/>
        <end position="369"/>
    </location>
</feature>
<dbReference type="Proteomes" id="UP000199652">
    <property type="component" value="Unassembled WGS sequence"/>
</dbReference>
<sequence>MRNKEEITYKQLSKFQRALMIFLSGAGSGIIYVPVYLKNVFYEPLLVGLNVSNAQLGFLTGMYGIMATILYIPCGIVADKFRIRTLAAGGFISTAAVVLWYSFLPSYAILVLIFALLAVTTILIFWGCRYKLLRFSGSERDYPLIVGVSYALYGLGGLAINAATLSVFNSTPDYRTGVQISLIFLAIVILVLGIISWIAIPKFKGEIVTDPDKKFNVNEFLQALKTPGVWLASTTLFFVMIVYMGMNYTTPYLTDVFLAPLTLVSIVGMIRYYGIAIVASPLMGSVAKKVGSPSKVTFIAMAASALCVGGYLILPTTATFLTMAIIITLLLGFVANGAYGVASSLLTETHVPAHIFGAATGLLSVIGFLPESFMAQIFGTFIDNYANTGYNYIFICLLVSALIAMVFCVITLRYVKKHKGENGDPVPVEENIQESL</sequence>
<feature type="transmembrane region" description="Helical" evidence="7">
    <location>
        <begin position="85"/>
        <end position="103"/>
    </location>
</feature>
<dbReference type="PANTHER" id="PTHR23517:SF3">
    <property type="entry name" value="INTEGRAL MEMBRANE TRANSPORT PROTEIN"/>
    <property type="match status" value="1"/>
</dbReference>
<gene>
    <name evidence="9" type="ORF">SAMN04488579_10876</name>
</gene>
<name>A0A1H3EWL7_EUBBA</name>
<reference evidence="10" key="1">
    <citation type="submission" date="2016-10" db="EMBL/GenBank/DDBJ databases">
        <authorList>
            <person name="Varghese N."/>
            <person name="Submissions S."/>
        </authorList>
    </citation>
    <scope>NUCLEOTIDE SEQUENCE [LARGE SCALE GENOMIC DNA]</scope>
    <source>
        <strain evidence="10">VPI 5359</strain>
    </source>
</reference>